<keyword evidence="4" id="KW-1185">Reference proteome</keyword>
<evidence type="ECO:0000313" key="3">
    <source>
        <dbReference type="EMBL" id="TFB72909.1"/>
    </source>
</evidence>
<dbReference type="EMBL" id="SOFD01000041">
    <property type="protein sequence ID" value="TFB72909.1"/>
    <property type="molecule type" value="Genomic_DNA"/>
</dbReference>
<dbReference type="Pfam" id="PF00665">
    <property type="entry name" value="rve"/>
    <property type="match status" value="1"/>
</dbReference>
<evidence type="ECO:0000256" key="1">
    <source>
        <dbReference type="ARBA" id="ARBA00002286"/>
    </source>
</evidence>
<protein>
    <submittedName>
        <fullName evidence="3">IS3 family transposase</fullName>
    </submittedName>
</protein>
<feature type="domain" description="Integrase catalytic" evidence="2">
    <location>
        <begin position="118"/>
        <end position="239"/>
    </location>
</feature>
<dbReference type="InterPro" id="IPR001584">
    <property type="entry name" value="Integrase_cat-core"/>
</dbReference>
<comment type="function">
    <text evidence="1">Involved in the transposition of the insertion sequence.</text>
</comment>
<evidence type="ECO:0000259" key="2">
    <source>
        <dbReference type="PROSITE" id="PS50994"/>
    </source>
</evidence>
<dbReference type="InterPro" id="IPR048020">
    <property type="entry name" value="Transpos_IS3"/>
</dbReference>
<evidence type="ECO:0000313" key="4">
    <source>
        <dbReference type="Proteomes" id="UP000298252"/>
    </source>
</evidence>
<dbReference type="Proteomes" id="UP000298252">
    <property type="component" value="Unassembled WGS sequence"/>
</dbReference>
<dbReference type="SUPFAM" id="SSF53098">
    <property type="entry name" value="Ribonuclease H-like"/>
    <property type="match status" value="1"/>
</dbReference>
<dbReference type="PANTHER" id="PTHR46889:SF4">
    <property type="entry name" value="TRANSPOSASE INSO FOR INSERTION SEQUENCE ELEMENT IS911B-RELATED"/>
    <property type="match status" value="1"/>
</dbReference>
<name>A0ABY2HWS5_9MICO</name>
<organism evidence="3 4">
    <name type="scientific">Cryobacterium flavum</name>
    <dbReference type="NCBI Taxonomy" id="1424659"/>
    <lineage>
        <taxon>Bacteria</taxon>
        <taxon>Bacillati</taxon>
        <taxon>Actinomycetota</taxon>
        <taxon>Actinomycetes</taxon>
        <taxon>Micrococcales</taxon>
        <taxon>Microbacteriaceae</taxon>
        <taxon>Cryobacterium</taxon>
    </lineage>
</organism>
<sequence>MASCVSRASRSLHSAYRAWKIRAAAVRTRSDAVLLDRLKALTVRDVQGRQQPEILYGRRKMTAWLSRGEFAGVSKHTVDRLMRLEGMNGLVRGRKPRSTVSTGKDSARAPDLLKRNFSAPHPNHSWVTDFTYVPTWGGFVYVAFAIDLYSRAIVGWHASTVKDTPFVEVCLNMALWRRDNAGHTVQPGLIHHSDAGSQYTSIRFTETVALEGLVASIGTVGDAYDNAAAETVMGLYKNEAVAKNSPFITGPLKTLADVEKLTFDWLERGINVNYDLARHYRTWLDQQSATITT</sequence>
<comment type="caution">
    <text evidence="3">The sequence shown here is derived from an EMBL/GenBank/DDBJ whole genome shotgun (WGS) entry which is preliminary data.</text>
</comment>
<dbReference type="InterPro" id="IPR012337">
    <property type="entry name" value="RNaseH-like_sf"/>
</dbReference>
<accession>A0ABY2HWS5</accession>
<dbReference type="Gene3D" id="3.30.420.10">
    <property type="entry name" value="Ribonuclease H-like superfamily/Ribonuclease H"/>
    <property type="match status" value="1"/>
</dbReference>
<dbReference type="PROSITE" id="PS50994">
    <property type="entry name" value="INTEGRASE"/>
    <property type="match status" value="1"/>
</dbReference>
<dbReference type="InterPro" id="IPR025948">
    <property type="entry name" value="HTH-like_dom"/>
</dbReference>
<reference evidence="3 4" key="1">
    <citation type="submission" date="2019-03" db="EMBL/GenBank/DDBJ databases">
        <title>Genomics of glacier-inhabiting Cryobacterium strains.</title>
        <authorList>
            <person name="Liu Q."/>
            <person name="Xin Y.-H."/>
        </authorList>
    </citation>
    <scope>NUCLEOTIDE SEQUENCE [LARGE SCALE GENOMIC DNA]</scope>
    <source>
        <strain evidence="3 4">Hh8</strain>
    </source>
</reference>
<dbReference type="InterPro" id="IPR050900">
    <property type="entry name" value="Transposase_IS3/IS150/IS904"/>
</dbReference>
<proteinExistence type="predicted"/>
<gene>
    <name evidence="3" type="ORF">E3O21_17565</name>
</gene>
<dbReference type="InterPro" id="IPR036397">
    <property type="entry name" value="RNaseH_sf"/>
</dbReference>
<dbReference type="PANTHER" id="PTHR46889">
    <property type="entry name" value="TRANSPOSASE INSF FOR INSERTION SEQUENCE IS3B-RELATED"/>
    <property type="match status" value="1"/>
</dbReference>
<dbReference type="NCBIfam" id="NF033516">
    <property type="entry name" value="transpos_IS3"/>
    <property type="match status" value="1"/>
</dbReference>
<dbReference type="Pfam" id="PF13276">
    <property type="entry name" value="HTH_21"/>
    <property type="match status" value="1"/>
</dbReference>